<reference evidence="1 2" key="1">
    <citation type="submission" date="2020-08" db="EMBL/GenBank/DDBJ databases">
        <title>Bridging the membrane lipid divide: bacteria of the FCB group superphylum have the potential to synthesize archaeal ether lipids.</title>
        <authorList>
            <person name="Villanueva L."/>
            <person name="Von Meijenfeldt F.A.B."/>
            <person name="Westbye A.B."/>
            <person name="Yadav S."/>
            <person name="Hopmans E.C."/>
            <person name="Dutilh B.E."/>
            <person name="Sinninghe Damste J.S."/>
        </authorList>
    </citation>
    <scope>NUCLEOTIDE SEQUENCE [LARGE SCALE GENOMIC DNA]</scope>
    <source>
        <strain evidence="1">NIOZ-UU27</strain>
    </source>
</reference>
<dbReference type="Pfam" id="PF06676">
    <property type="entry name" value="DUF1178"/>
    <property type="match status" value="1"/>
</dbReference>
<dbReference type="EMBL" id="JACNJD010000069">
    <property type="protein sequence ID" value="MBC8176004.1"/>
    <property type="molecule type" value="Genomic_DNA"/>
</dbReference>
<accession>A0A8J6T6M3</accession>
<organism evidence="1 2">
    <name type="scientific">Candidatus Desulfacyla euxinica</name>
    <dbReference type="NCBI Taxonomy" id="2841693"/>
    <lineage>
        <taxon>Bacteria</taxon>
        <taxon>Deltaproteobacteria</taxon>
        <taxon>Candidatus Desulfacyla</taxon>
    </lineage>
</organism>
<comment type="caution">
    <text evidence="1">The sequence shown here is derived from an EMBL/GenBank/DDBJ whole genome shotgun (WGS) entry which is preliminary data.</text>
</comment>
<dbReference type="AlphaFoldDB" id="A0A8J6T6M3"/>
<dbReference type="InterPro" id="IPR009562">
    <property type="entry name" value="DUF1178"/>
</dbReference>
<dbReference type="Proteomes" id="UP000650524">
    <property type="component" value="Unassembled WGS sequence"/>
</dbReference>
<proteinExistence type="predicted"/>
<name>A0A8J6T6M3_9DELT</name>
<evidence type="ECO:0000313" key="1">
    <source>
        <dbReference type="EMBL" id="MBC8176004.1"/>
    </source>
</evidence>
<protein>
    <submittedName>
        <fullName evidence="1">DUF1178 family protein</fullName>
    </submittedName>
</protein>
<gene>
    <name evidence="1" type="ORF">H8E19_01260</name>
</gene>
<sequence length="141" mass="15798">MIVFDLECPQGHIFEGWFDSHESFEEQNVHDLVSCPYCDDSNIKKVMSPVAVKKSPPTSLTGQETIDYQRLAKEVVEYVKNNSEDVGARFAAEALKIHYGAAEKRSIRGSATADEEKTLKDEGVDFVKVPFPVTDDDNKLN</sequence>
<dbReference type="PIRSF" id="PIRSF032131">
    <property type="entry name" value="UCP032131"/>
    <property type="match status" value="1"/>
</dbReference>
<evidence type="ECO:0000313" key="2">
    <source>
        <dbReference type="Proteomes" id="UP000650524"/>
    </source>
</evidence>